<accession>A0A7S8ZVX2</accession>
<sequence length="58" mass="6290">MNNNVGVVVFLLLMLASVLMIIIGSIALDALVIIIGVLLGMCALLVKLEFNLYLPFEK</sequence>
<feature type="transmembrane region" description="Helical" evidence="1">
    <location>
        <begin position="7"/>
        <end position="27"/>
    </location>
</feature>
<name>A0A7S8ZVX2_ACIBA</name>
<gene>
    <name evidence="2" type="ORF">IMO23_05715</name>
</gene>
<dbReference type="EMBL" id="CP062919">
    <property type="protein sequence ID" value="QPF14411.1"/>
    <property type="molecule type" value="Genomic_DNA"/>
</dbReference>
<proteinExistence type="predicted"/>
<evidence type="ECO:0000313" key="2">
    <source>
        <dbReference type="EMBL" id="QPF14411.1"/>
    </source>
</evidence>
<dbReference type="Proteomes" id="UP000594659">
    <property type="component" value="Chromosome"/>
</dbReference>
<organism evidence="2 3">
    <name type="scientific">Acinetobacter baumannii</name>
    <dbReference type="NCBI Taxonomy" id="470"/>
    <lineage>
        <taxon>Bacteria</taxon>
        <taxon>Pseudomonadati</taxon>
        <taxon>Pseudomonadota</taxon>
        <taxon>Gammaproteobacteria</taxon>
        <taxon>Moraxellales</taxon>
        <taxon>Moraxellaceae</taxon>
        <taxon>Acinetobacter</taxon>
        <taxon>Acinetobacter calcoaceticus/baumannii complex</taxon>
    </lineage>
</organism>
<feature type="transmembrane region" description="Helical" evidence="1">
    <location>
        <begin position="33"/>
        <end position="54"/>
    </location>
</feature>
<dbReference type="RefSeq" id="WP_005139663.1">
    <property type="nucleotide sequence ID" value="NZ_CACSGJ010000002.1"/>
</dbReference>
<keyword evidence="1" id="KW-0812">Transmembrane</keyword>
<keyword evidence="1" id="KW-1133">Transmembrane helix</keyword>
<dbReference type="AlphaFoldDB" id="A0A7S8ZVX2"/>
<protein>
    <submittedName>
        <fullName evidence="2">Uncharacterized protein</fullName>
    </submittedName>
</protein>
<keyword evidence="1" id="KW-0472">Membrane</keyword>
<reference evidence="2 3" key="1">
    <citation type="submission" date="2020-09" db="EMBL/GenBank/DDBJ databases">
        <title>Resistance determinants and their genetic context in bacteria from a longitudinal study of pigs reared under conventional and antibiotic-free husbandry practices.</title>
        <authorList>
            <person name="Poulin-Laprade D."/>
            <person name="Brouard J.-S."/>
            <person name="Gagnon N."/>
            <person name="Turcotte A."/>
            <person name="Langlois A."/>
            <person name="Matte J.J."/>
            <person name="Carrillo C.D."/>
            <person name="Zaheer R."/>
            <person name="McAllister T."/>
            <person name="Topp E."/>
            <person name="Talbot G."/>
        </authorList>
    </citation>
    <scope>NUCLEOTIDE SEQUENCE [LARGE SCALE GENOMIC DNA]</scope>
    <source>
        <strain evidence="2 3">Res13-Abat-PEA21-P4-01-A</strain>
    </source>
</reference>
<evidence type="ECO:0000256" key="1">
    <source>
        <dbReference type="SAM" id="Phobius"/>
    </source>
</evidence>
<evidence type="ECO:0000313" key="3">
    <source>
        <dbReference type="Proteomes" id="UP000594659"/>
    </source>
</evidence>